<evidence type="ECO:0000256" key="22">
    <source>
        <dbReference type="ARBA" id="ARBA00059290"/>
    </source>
</evidence>
<evidence type="ECO:0000256" key="13">
    <source>
        <dbReference type="ARBA" id="ARBA00022968"/>
    </source>
</evidence>
<dbReference type="Pfam" id="PF04253">
    <property type="entry name" value="TFR_dimer"/>
    <property type="match status" value="1"/>
</dbReference>
<comment type="subcellular location">
    <subcellularLocation>
        <location evidence="2">Apical cell membrane</location>
        <topology evidence="2">Single-pass type II membrane protein</topology>
    </subcellularLocation>
</comment>
<accession>A0A3N0XQZ8</accession>
<keyword evidence="8 26" id="KW-0812">Transmembrane</keyword>
<dbReference type="GO" id="GO:0004181">
    <property type="term" value="F:metallocarboxypeptidase activity"/>
    <property type="evidence" value="ECO:0007669"/>
    <property type="project" value="UniProtKB-EC"/>
</dbReference>
<evidence type="ECO:0000256" key="6">
    <source>
        <dbReference type="ARBA" id="ARBA00022475"/>
    </source>
</evidence>
<dbReference type="InterPro" id="IPR003137">
    <property type="entry name" value="PA_domain"/>
</dbReference>
<evidence type="ECO:0000256" key="3">
    <source>
        <dbReference type="ARBA" id="ARBA00005634"/>
    </source>
</evidence>
<dbReference type="PANTHER" id="PTHR10404:SF36">
    <property type="entry name" value="GLUTAMATE CARBOXYPEPTIDASE 2"/>
    <property type="match status" value="1"/>
</dbReference>
<feature type="domain" description="Transferrin receptor-like dimerisation" evidence="28">
    <location>
        <begin position="642"/>
        <end position="762"/>
    </location>
</feature>
<evidence type="ECO:0000256" key="14">
    <source>
        <dbReference type="ARBA" id="ARBA00022989"/>
    </source>
</evidence>
<dbReference type="InterPro" id="IPR007484">
    <property type="entry name" value="Peptidase_M28"/>
</dbReference>
<keyword evidence="7" id="KW-0645">Protease</keyword>
<evidence type="ECO:0000256" key="4">
    <source>
        <dbReference type="ARBA" id="ARBA00011738"/>
    </source>
</evidence>
<keyword evidence="19" id="KW-0325">Glycoprotein</keyword>
<comment type="similarity">
    <text evidence="3">Belongs to the peptidase M28 family. M28B subfamily.</text>
</comment>
<feature type="transmembrane region" description="Helical" evidence="26">
    <location>
        <begin position="66"/>
        <end position="87"/>
    </location>
</feature>
<evidence type="ECO:0000256" key="2">
    <source>
        <dbReference type="ARBA" id="ARBA00004655"/>
    </source>
</evidence>
<keyword evidence="5" id="KW-0031">Aminopeptidase</keyword>
<dbReference type="FunFam" id="3.40.630.10:FF:000101">
    <property type="entry name" value="N-acetylated alpha-linked acidic dipeptidase like 1"/>
    <property type="match status" value="1"/>
</dbReference>
<evidence type="ECO:0000256" key="10">
    <source>
        <dbReference type="ARBA" id="ARBA00022801"/>
    </source>
</evidence>
<keyword evidence="31" id="KW-1185">Reference proteome</keyword>
<dbReference type="GO" id="GO:0006508">
    <property type="term" value="P:proteolysis"/>
    <property type="evidence" value="ECO:0007669"/>
    <property type="project" value="UniProtKB-KW"/>
</dbReference>
<dbReference type="CDD" id="cd02121">
    <property type="entry name" value="PA_GCPII_like"/>
    <property type="match status" value="1"/>
</dbReference>
<evidence type="ECO:0000256" key="16">
    <source>
        <dbReference type="ARBA" id="ARBA00023049"/>
    </source>
</evidence>
<sequence length="766" mass="86104">MLRGDYDESSELVSRFHSKEPIRFNELFNARPAYTHLSPRSTSSATFNEICAAFSQMGSEDKIISWVCRLTVITAFFLVGFIIGWFARPTSVNHGHATKSFLRDFLDEMRAENIKHHLRKFTRLPHLAGTQQNLDLAERIGAEWMEFGLDSVELVPYDVLLSYPNKTSPNYISIVDHQGNEIFSTALAEPVPEGYEDVTDIVPPYSAFSAKGQPEDELVYVNYGRTEDFFKLERELGINCTGKIVIARYGKIFRGNKVKNAMLAGAKGIMLFSDPADYCAEGVEPYPKGWNLPGGGAQRGNVLNLNGAGDPLTPGYPAKEYTYRSSLEDAVGLPRIPVHPIGYHDAVHLLQHMGGPLPPDNWKGALNVSYRLGPGFMDGFNQNKVRMNIHTNNQVTRIYNVIGWIRGAVEPDRYIILGGHRDAWVFGGIDPVSGAAVVHENVRAAGKLMKKGWRPRRTLIFASWDAEEFGLQGSTEWAEENARVLQERAVAYINADSAIEEEGEEGMSLYESWHKRDNWTERDAPWISKLGSGSDFEAYFIRLGIASGRARYTKNRKTERYSSYPVYHSVYETYEIVERFYDPSFRRLEAVSRVRGGLIFSLADSPILPLDCTEYASSLTKYANGIHQLAMKHPAAMEQYGVSFDSLFSAVENFTVAARDFHQRLHQIDTSNALDVRMVNDQLMYLERAFIDPLGLPGRPFYRHIIFAPSSHNKYAGESFPGIYDALFDIENVADPQKAWDEVKRQISIAAFTVNAAAGTLKPVFG</sequence>
<evidence type="ECO:0000256" key="24">
    <source>
        <dbReference type="ARBA" id="ARBA00068168"/>
    </source>
</evidence>
<name>A0A3N0XQZ8_ANAGA</name>
<feature type="domain" description="Peptidase M28" evidence="29">
    <location>
        <begin position="400"/>
        <end position="507"/>
    </location>
</feature>
<protein>
    <recommendedName>
        <fullName evidence="24">Aminopeptidase NAALADL1</fullName>
        <ecNumber evidence="23">3.4.17.21</ecNumber>
    </recommendedName>
    <alternativeName>
        <fullName evidence="25">N-acetylated-alpha-linked acidic dipeptidase-like protein</fullName>
    </alternativeName>
</protein>
<dbReference type="SUPFAM" id="SSF52025">
    <property type="entry name" value="PA domain"/>
    <property type="match status" value="1"/>
</dbReference>
<evidence type="ECO:0000256" key="7">
    <source>
        <dbReference type="ARBA" id="ARBA00022670"/>
    </source>
</evidence>
<proteinExistence type="inferred from homology"/>
<evidence type="ECO:0000256" key="17">
    <source>
        <dbReference type="ARBA" id="ARBA00023136"/>
    </source>
</evidence>
<evidence type="ECO:0000256" key="19">
    <source>
        <dbReference type="ARBA" id="ARBA00023180"/>
    </source>
</evidence>
<comment type="caution">
    <text evidence="30">The sequence shown here is derived from an EMBL/GenBank/DDBJ whole genome shotgun (WGS) entry which is preliminary data.</text>
</comment>
<keyword evidence="16" id="KW-0482">Metalloprotease</keyword>
<evidence type="ECO:0000256" key="1">
    <source>
        <dbReference type="ARBA" id="ARBA00001947"/>
    </source>
</evidence>
<dbReference type="Gene3D" id="3.50.30.30">
    <property type="match status" value="1"/>
</dbReference>
<evidence type="ECO:0000256" key="21">
    <source>
        <dbReference type="ARBA" id="ARBA00052003"/>
    </source>
</evidence>
<keyword evidence="11" id="KW-0862">Zinc</keyword>
<keyword evidence="10" id="KW-0378">Hydrolase</keyword>
<evidence type="ECO:0000259" key="28">
    <source>
        <dbReference type="Pfam" id="PF04253"/>
    </source>
</evidence>
<dbReference type="InterPro" id="IPR007365">
    <property type="entry name" value="TFR-like_dimer_dom"/>
</dbReference>
<keyword evidence="18" id="KW-1015">Disulfide bond</keyword>
<keyword evidence="17 26" id="KW-0472">Membrane</keyword>
<reference evidence="30 31" key="1">
    <citation type="submission" date="2018-10" db="EMBL/GenBank/DDBJ databases">
        <title>Genome assembly for a Yunnan-Guizhou Plateau 3E fish, Anabarilius grahami (Regan), and its evolutionary and genetic applications.</title>
        <authorList>
            <person name="Jiang W."/>
        </authorList>
    </citation>
    <scope>NUCLEOTIDE SEQUENCE [LARGE SCALE GENOMIC DNA]</scope>
    <source>
        <strain evidence="30">AG-KIZ</strain>
        <tissue evidence="30">Muscle</tissue>
    </source>
</reference>
<evidence type="ECO:0000256" key="25">
    <source>
        <dbReference type="ARBA" id="ARBA00081462"/>
    </source>
</evidence>
<dbReference type="FunFam" id="3.50.30.30:FF:000002">
    <property type="entry name" value="N-acetylated-alpha-linked acidic dipeptidase 2"/>
    <property type="match status" value="1"/>
</dbReference>
<organism evidence="30 31">
    <name type="scientific">Anabarilius grahami</name>
    <name type="common">Kanglang fish</name>
    <name type="synonym">Barilius grahami</name>
    <dbReference type="NCBI Taxonomy" id="495550"/>
    <lineage>
        <taxon>Eukaryota</taxon>
        <taxon>Metazoa</taxon>
        <taxon>Chordata</taxon>
        <taxon>Craniata</taxon>
        <taxon>Vertebrata</taxon>
        <taxon>Euteleostomi</taxon>
        <taxon>Actinopterygii</taxon>
        <taxon>Neopterygii</taxon>
        <taxon>Teleostei</taxon>
        <taxon>Ostariophysi</taxon>
        <taxon>Cypriniformes</taxon>
        <taxon>Xenocyprididae</taxon>
        <taxon>Xenocypridinae</taxon>
        <taxon>Xenocypridinae incertae sedis</taxon>
        <taxon>Anabarilius</taxon>
    </lineage>
</organism>
<dbReference type="GO" id="GO:0016805">
    <property type="term" value="F:dipeptidase activity"/>
    <property type="evidence" value="ECO:0007669"/>
    <property type="project" value="UniProtKB-KW"/>
</dbReference>
<dbReference type="SUPFAM" id="SSF53187">
    <property type="entry name" value="Zn-dependent exopeptidases"/>
    <property type="match status" value="1"/>
</dbReference>
<dbReference type="FunFam" id="1.20.930.40:FF:000001">
    <property type="entry name" value="N-acetylated-alpha-linked acidic dipeptidase 2"/>
    <property type="match status" value="1"/>
</dbReference>
<evidence type="ECO:0000313" key="30">
    <source>
        <dbReference type="EMBL" id="ROJ25402.1"/>
    </source>
</evidence>
<evidence type="ECO:0000259" key="27">
    <source>
        <dbReference type="Pfam" id="PF02225"/>
    </source>
</evidence>
<dbReference type="CDD" id="cd08022">
    <property type="entry name" value="M28_PSMA_like"/>
    <property type="match status" value="1"/>
</dbReference>
<evidence type="ECO:0000256" key="18">
    <source>
        <dbReference type="ARBA" id="ARBA00023157"/>
    </source>
</evidence>
<evidence type="ECO:0000256" key="8">
    <source>
        <dbReference type="ARBA" id="ARBA00022692"/>
    </source>
</evidence>
<evidence type="ECO:0000313" key="31">
    <source>
        <dbReference type="Proteomes" id="UP000281406"/>
    </source>
</evidence>
<dbReference type="SUPFAM" id="SSF47672">
    <property type="entry name" value="Transferrin receptor-like dimerisation domain"/>
    <property type="match status" value="1"/>
</dbReference>
<evidence type="ECO:0000256" key="20">
    <source>
        <dbReference type="ARBA" id="ARBA00023268"/>
    </source>
</evidence>
<keyword evidence="6" id="KW-1003">Cell membrane</keyword>
<dbReference type="Gene3D" id="3.40.630.10">
    <property type="entry name" value="Zn peptidases"/>
    <property type="match status" value="2"/>
</dbReference>
<dbReference type="InterPro" id="IPR036757">
    <property type="entry name" value="TFR-like_dimer_dom_sf"/>
</dbReference>
<dbReference type="PANTHER" id="PTHR10404">
    <property type="entry name" value="N-ACETYLATED-ALPHA-LINKED ACIDIC DIPEPTIDASE"/>
    <property type="match status" value="1"/>
</dbReference>
<dbReference type="EC" id="3.4.17.21" evidence="23"/>
<dbReference type="Pfam" id="PF04389">
    <property type="entry name" value="Peptidase_M28"/>
    <property type="match status" value="1"/>
</dbReference>
<keyword evidence="9" id="KW-0479">Metal-binding</keyword>
<comment type="catalytic activity">
    <reaction evidence="21">
        <text>Release of an unsubstituted, C-terminal glutamyl residue, typically from Ac-Asp-Glu or folylpoly-gamma-glutamates.</text>
        <dbReference type="EC" id="3.4.17.21"/>
    </reaction>
</comment>
<evidence type="ECO:0000256" key="15">
    <source>
        <dbReference type="ARBA" id="ARBA00022997"/>
    </source>
</evidence>
<dbReference type="AlphaFoldDB" id="A0A3N0XQZ8"/>
<keyword evidence="15" id="KW-0224">Dipeptidase</keyword>
<evidence type="ECO:0000259" key="29">
    <source>
        <dbReference type="Pfam" id="PF04389"/>
    </source>
</evidence>
<dbReference type="GO" id="GO:0046872">
    <property type="term" value="F:metal ion binding"/>
    <property type="evidence" value="ECO:0007669"/>
    <property type="project" value="UniProtKB-KW"/>
</dbReference>
<dbReference type="GO" id="GO:0016324">
    <property type="term" value="C:apical plasma membrane"/>
    <property type="evidence" value="ECO:0007669"/>
    <property type="project" value="UniProtKB-SubCell"/>
</dbReference>
<keyword evidence="12" id="KW-0106">Calcium</keyword>
<comment type="function">
    <text evidence="22">Aminopeptidase with broad substrate specificity. Has lower activity with substrates that have Asp or Glu in the P2' position, or Pro in the P3' position. Lacks activity with substrates that have both Pro in the P3' position and Asp or Glu in the P2' position. Lacks carboxypeptidase activity. Lacks dipeptidyl-peptidase IV type activity.</text>
</comment>
<evidence type="ECO:0000256" key="12">
    <source>
        <dbReference type="ARBA" id="ARBA00022837"/>
    </source>
</evidence>
<dbReference type="Gene3D" id="1.20.930.40">
    <property type="entry name" value="Transferrin receptor-like, dimerisation domain"/>
    <property type="match status" value="1"/>
</dbReference>
<dbReference type="EMBL" id="RJVU01063374">
    <property type="protein sequence ID" value="ROJ25402.1"/>
    <property type="molecule type" value="Genomic_DNA"/>
</dbReference>
<comment type="subunit">
    <text evidence="4">Homodimer.</text>
</comment>
<keyword evidence="14 26" id="KW-1133">Transmembrane helix</keyword>
<feature type="domain" description="PA" evidence="27">
    <location>
        <begin position="217"/>
        <end position="303"/>
    </location>
</feature>
<keyword evidence="13" id="KW-0735">Signal-anchor</keyword>
<evidence type="ECO:0000256" key="5">
    <source>
        <dbReference type="ARBA" id="ARBA00022438"/>
    </source>
</evidence>
<dbReference type="InterPro" id="IPR039373">
    <property type="entry name" value="Peptidase_M28B"/>
</dbReference>
<evidence type="ECO:0000256" key="26">
    <source>
        <dbReference type="SAM" id="Phobius"/>
    </source>
</evidence>
<keyword evidence="20" id="KW-0511">Multifunctional enzyme</keyword>
<gene>
    <name evidence="30" type="ORF">DPX16_3567</name>
</gene>
<dbReference type="Pfam" id="PF02225">
    <property type="entry name" value="PA"/>
    <property type="match status" value="1"/>
</dbReference>
<comment type="cofactor">
    <cofactor evidence="1">
        <name>Zn(2+)</name>
        <dbReference type="ChEBI" id="CHEBI:29105"/>
    </cofactor>
</comment>
<dbReference type="Proteomes" id="UP000281406">
    <property type="component" value="Unassembled WGS sequence"/>
</dbReference>
<evidence type="ECO:0000256" key="23">
    <source>
        <dbReference type="ARBA" id="ARBA00066561"/>
    </source>
</evidence>
<dbReference type="OrthoDB" id="5841748at2759"/>
<evidence type="ECO:0000256" key="9">
    <source>
        <dbReference type="ARBA" id="ARBA00022723"/>
    </source>
</evidence>
<dbReference type="InterPro" id="IPR046450">
    <property type="entry name" value="PA_dom_sf"/>
</dbReference>
<evidence type="ECO:0000256" key="11">
    <source>
        <dbReference type="ARBA" id="ARBA00022833"/>
    </source>
</evidence>
<dbReference type="GO" id="GO:0004177">
    <property type="term" value="F:aminopeptidase activity"/>
    <property type="evidence" value="ECO:0007669"/>
    <property type="project" value="UniProtKB-KW"/>
</dbReference>